<protein>
    <submittedName>
        <fullName evidence="1">Uncharacterized protein</fullName>
    </submittedName>
</protein>
<organism evidence="1 2">
    <name type="scientific">Actinomadura viridis</name>
    <dbReference type="NCBI Taxonomy" id="58110"/>
    <lineage>
        <taxon>Bacteria</taxon>
        <taxon>Bacillati</taxon>
        <taxon>Actinomycetota</taxon>
        <taxon>Actinomycetes</taxon>
        <taxon>Streptosporangiales</taxon>
        <taxon>Thermomonosporaceae</taxon>
        <taxon>Actinomadura</taxon>
    </lineage>
</organism>
<comment type="caution">
    <text evidence="1">The sequence shown here is derived from an EMBL/GenBank/DDBJ whole genome shotgun (WGS) entry which is preliminary data.</text>
</comment>
<evidence type="ECO:0000313" key="1">
    <source>
        <dbReference type="EMBL" id="MBG6093530.1"/>
    </source>
</evidence>
<dbReference type="Proteomes" id="UP000614047">
    <property type="component" value="Unassembled WGS sequence"/>
</dbReference>
<dbReference type="EMBL" id="JADOUA010000001">
    <property type="protein sequence ID" value="MBG6093530.1"/>
    <property type="molecule type" value="Genomic_DNA"/>
</dbReference>
<keyword evidence="2" id="KW-1185">Reference proteome</keyword>
<name>A0A931GP31_9ACTN</name>
<dbReference type="RefSeq" id="WP_197015576.1">
    <property type="nucleotide sequence ID" value="NZ_BAABES010000003.1"/>
</dbReference>
<evidence type="ECO:0000313" key="2">
    <source>
        <dbReference type="Proteomes" id="UP000614047"/>
    </source>
</evidence>
<accession>A0A931GP31</accession>
<proteinExistence type="predicted"/>
<dbReference type="AlphaFoldDB" id="A0A931GP31"/>
<reference evidence="1" key="1">
    <citation type="submission" date="2020-11" db="EMBL/GenBank/DDBJ databases">
        <title>Sequencing the genomes of 1000 actinobacteria strains.</title>
        <authorList>
            <person name="Klenk H.-P."/>
        </authorList>
    </citation>
    <scope>NUCLEOTIDE SEQUENCE</scope>
    <source>
        <strain evidence="1">DSM 43175</strain>
    </source>
</reference>
<gene>
    <name evidence="1" type="ORF">IW256_007643</name>
</gene>
<sequence>MSREIVALLRERPELAPLLHSLRGKGLAVAEHDNTTHLYDAAGRLLVHIAHPLRIDVPGEVERLLNTSVPLPVWWVGVRAAATLTEAGPLARRCAETLVSRHGGTLWSNR</sequence>